<dbReference type="InterPro" id="IPR051159">
    <property type="entry name" value="Hexapeptide_acetyltransf"/>
</dbReference>
<dbReference type="CDD" id="cd04647">
    <property type="entry name" value="LbH_MAT_like"/>
    <property type="match status" value="1"/>
</dbReference>
<evidence type="ECO:0000256" key="2">
    <source>
        <dbReference type="ARBA" id="ARBA00022679"/>
    </source>
</evidence>
<evidence type="ECO:0000313" key="3">
    <source>
        <dbReference type="EMBL" id="PRY78176.1"/>
    </source>
</evidence>
<comment type="similarity">
    <text evidence="1">Belongs to the transferase hexapeptide repeat family.</text>
</comment>
<dbReference type="PANTHER" id="PTHR23416">
    <property type="entry name" value="SIALIC ACID SYNTHASE-RELATED"/>
    <property type="match status" value="1"/>
</dbReference>
<protein>
    <recommendedName>
        <fullName evidence="5">Maltose O-acetyltransferase</fullName>
    </recommendedName>
</protein>
<proteinExistence type="inferred from homology"/>
<dbReference type="SUPFAM" id="SSF51161">
    <property type="entry name" value="Trimeric LpxA-like enzymes"/>
    <property type="match status" value="1"/>
</dbReference>
<dbReference type="EMBL" id="PVTP01000004">
    <property type="protein sequence ID" value="PRY78176.1"/>
    <property type="molecule type" value="Genomic_DNA"/>
</dbReference>
<reference evidence="3 4" key="1">
    <citation type="submission" date="2018-03" db="EMBL/GenBank/DDBJ databases">
        <title>Genomic Encyclopedia of Archaeal and Bacterial Type Strains, Phase II (KMG-II): from individual species to whole genera.</title>
        <authorList>
            <person name="Goeker M."/>
        </authorList>
    </citation>
    <scope>NUCLEOTIDE SEQUENCE [LARGE SCALE GENOMIC DNA]</scope>
    <source>
        <strain evidence="3 4">DSM 101533</strain>
    </source>
</reference>
<accession>A0A2T0W040</accession>
<evidence type="ECO:0008006" key="5">
    <source>
        <dbReference type="Google" id="ProtNLM"/>
    </source>
</evidence>
<name>A0A2T0W040_9RHOB</name>
<evidence type="ECO:0000256" key="1">
    <source>
        <dbReference type="ARBA" id="ARBA00007274"/>
    </source>
</evidence>
<dbReference type="InterPro" id="IPR011004">
    <property type="entry name" value="Trimer_LpxA-like_sf"/>
</dbReference>
<gene>
    <name evidence="3" type="ORF">CLV80_104140</name>
</gene>
<dbReference type="GO" id="GO:0005829">
    <property type="term" value="C:cytosol"/>
    <property type="evidence" value="ECO:0007669"/>
    <property type="project" value="TreeGrafter"/>
</dbReference>
<organism evidence="3 4">
    <name type="scientific">Yoonia maritima</name>
    <dbReference type="NCBI Taxonomy" id="1435347"/>
    <lineage>
        <taxon>Bacteria</taxon>
        <taxon>Pseudomonadati</taxon>
        <taxon>Pseudomonadota</taxon>
        <taxon>Alphaproteobacteria</taxon>
        <taxon>Rhodobacterales</taxon>
        <taxon>Paracoccaceae</taxon>
        <taxon>Yoonia</taxon>
    </lineage>
</organism>
<comment type="caution">
    <text evidence="3">The sequence shown here is derived from an EMBL/GenBank/DDBJ whole genome shotgun (WGS) entry which is preliminary data.</text>
</comment>
<dbReference type="Gene3D" id="2.160.10.10">
    <property type="entry name" value="Hexapeptide repeat proteins"/>
    <property type="match status" value="1"/>
</dbReference>
<sequence>MRRNLIAVTYWACRAIAALYRRVGMAAATLMHRATLKGVGKGSRFQLGVRFADPNVVTVGRDCYFWRGCDVSSERRNAQLNIGDQVQINRDVHLDITGGLRIGDGVTLSEDAVVYTHDHGLDPHSTAMALPKTIEADVWIGMRAVILPQCQNIGRGAVIGAGSIVTRDVPACAVVAGNPARPIRQRLPVAQEVA</sequence>
<dbReference type="OrthoDB" id="9815592at2"/>
<dbReference type="RefSeq" id="WP_106356446.1">
    <property type="nucleotide sequence ID" value="NZ_PVTP01000004.1"/>
</dbReference>
<evidence type="ECO:0000313" key="4">
    <source>
        <dbReference type="Proteomes" id="UP000238007"/>
    </source>
</evidence>
<dbReference type="PANTHER" id="PTHR23416:SF23">
    <property type="entry name" value="ACETYLTRANSFERASE C18B11.09C-RELATED"/>
    <property type="match status" value="1"/>
</dbReference>
<keyword evidence="4" id="KW-1185">Reference proteome</keyword>
<keyword evidence="2" id="KW-0808">Transferase</keyword>
<dbReference type="AlphaFoldDB" id="A0A2T0W040"/>
<dbReference type="Proteomes" id="UP000238007">
    <property type="component" value="Unassembled WGS sequence"/>
</dbReference>
<dbReference type="GO" id="GO:0008374">
    <property type="term" value="F:O-acyltransferase activity"/>
    <property type="evidence" value="ECO:0007669"/>
    <property type="project" value="TreeGrafter"/>
</dbReference>